<dbReference type="EMBL" id="LANJ01000046">
    <property type="protein sequence ID" value="KKC35264.1"/>
    <property type="molecule type" value="Genomic_DNA"/>
</dbReference>
<evidence type="ECO:0000256" key="1">
    <source>
        <dbReference type="SAM" id="Phobius"/>
    </source>
</evidence>
<dbReference type="PANTHER" id="PTHR34703:SF1">
    <property type="entry name" value="ANTIPORTER SUBUNIT MNHG2-RELATED"/>
    <property type="match status" value="1"/>
</dbReference>
<sequence length="131" mass="13886">MMDIPVWLAIIVGLLSLIGAVLTLLGCLGLARFDSFYERIHAPTLGTSFGSIAVLLASILYFSVSGQRFAAHEIIILIFVSVTTPVTMMLLARAALYRDRAEGNAIVPRSAGDALENAAAGDDIPQPSSPQ</sequence>
<gene>
    <name evidence="2" type="ORF">WH87_16830</name>
</gene>
<dbReference type="Proteomes" id="UP000033411">
    <property type="component" value="Unassembled WGS sequence"/>
</dbReference>
<reference evidence="2 3" key="1">
    <citation type="submission" date="2015-03" db="EMBL/GenBank/DDBJ databases">
        <authorList>
            <person name="Lepp D."/>
            <person name="Hassan Y.I."/>
            <person name="Li X.-Z."/>
            <person name="Zhou T."/>
        </authorList>
    </citation>
    <scope>NUCLEOTIDE SEQUENCE [LARGE SCALE GENOMIC DNA]</scope>
    <source>
        <strain evidence="2 3">E84</strain>
    </source>
</reference>
<dbReference type="GO" id="GO:0015385">
    <property type="term" value="F:sodium:proton antiporter activity"/>
    <property type="evidence" value="ECO:0007669"/>
    <property type="project" value="TreeGrafter"/>
</dbReference>
<dbReference type="Pfam" id="PF03334">
    <property type="entry name" value="PhaG_MnhG_YufB"/>
    <property type="match status" value="1"/>
</dbReference>
<dbReference type="NCBIfam" id="TIGR01300">
    <property type="entry name" value="CPA3_mnhG_phaG"/>
    <property type="match status" value="1"/>
</dbReference>
<dbReference type="PATRIC" id="fig|1293439.3.peg.3434"/>
<accession>A0A0F5Q5B8</accession>
<evidence type="ECO:0000313" key="2">
    <source>
        <dbReference type="EMBL" id="KKC35264.1"/>
    </source>
</evidence>
<keyword evidence="1" id="KW-1133">Transmembrane helix</keyword>
<dbReference type="STRING" id="1293439.WH87_16830"/>
<dbReference type="AlphaFoldDB" id="A0A0F5Q5B8"/>
<dbReference type="OrthoDB" id="4427992at2"/>
<keyword evidence="1" id="KW-0472">Membrane</keyword>
<feature type="transmembrane region" description="Helical" evidence="1">
    <location>
        <begin position="42"/>
        <end position="62"/>
    </location>
</feature>
<comment type="caution">
    <text evidence="2">The sequence shown here is derived from an EMBL/GenBank/DDBJ whole genome shotgun (WGS) entry which is preliminary data.</text>
</comment>
<evidence type="ECO:0000313" key="3">
    <source>
        <dbReference type="Proteomes" id="UP000033411"/>
    </source>
</evidence>
<protein>
    <submittedName>
        <fullName evidence="2">Monovalent cation/H+ antiporter subunit G</fullName>
    </submittedName>
</protein>
<keyword evidence="3" id="KW-1185">Reference proteome</keyword>
<name>A0A0F5Q5B8_9HYPH</name>
<feature type="transmembrane region" description="Helical" evidence="1">
    <location>
        <begin position="6"/>
        <end position="30"/>
    </location>
</feature>
<proteinExistence type="predicted"/>
<dbReference type="RefSeq" id="WP_046138976.1">
    <property type="nucleotide sequence ID" value="NZ_LANJ01000046.1"/>
</dbReference>
<organism evidence="2 3">
    <name type="scientific">Devosia epidermidihirudinis</name>
    <dbReference type="NCBI Taxonomy" id="1293439"/>
    <lineage>
        <taxon>Bacteria</taxon>
        <taxon>Pseudomonadati</taxon>
        <taxon>Pseudomonadota</taxon>
        <taxon>Alphaproteobacteria</taxon>
        <taxon>Hyphomicrobiales</taxon>
        <taxon>Devosiaceae</taxon>
        <taxon>Devosia</taxon>
    </lineage>
</organism>
<dbReference type="InterPro" id="IPR005133">
    <property type="entry name" value="PhaG_MnhG_YufB"/>
</dbReference>
<feature type="transmembrane region" description="Helical" evidence="1">
    <location>
        <begin position="74"/>
        <end position="92"/>
    </location>
</feature>
<keyword evidence="1" id="KW-0812">Transmembrane</keyword>
<dbReference type="PANTHER" id="PTHR34703">
    <property type="entry name" value="ANTIPORTER SUBUNIT MNHG2-RELATED"/>
    <property type="match status" value="1"/>
</dbReference>